<reference evidence="8" key="1">
    <citation type="submission" date="2022-06" db="EMBL/GenBank/DDBJ databases">
        <title>Amycolatopsis iheyaensis sp. nov., a new species of the genus Amycolatopsis isolated from soil in Iheya island, Japan.</title>
        <authorList>
            <person name="Ngamcharungchit C."/>
            <person name="Kanto H."/>
            <person name="Take A."/>
            <person name="Intra B."/>
            <person name="Matsumoto A."/>
            <person name="Panbangred W."/>
            <person name="Inahashi Y."/>
        </authorList>
    </citation>
    <scope>NUCLEOTIDE SEQUENCE</scope>
    <source>
        <strain evidence="8">OK19-0408</strain>
    </source>
</reference>
<keyword evidence="3 6" id="KW-0489">Methyltransferase</keyword>
<dbReference type="EC" id="2.1.1.-" evidence="6"/>
<dbReference type="Gene3D" id="3.40.50.150">
    <property type="entry name" value="Vaccinia Virus protein VP39"/>
    <property type="match status" value="1"/>
</dbReference>
<evidence type="ECO:0000256" key="6">
    <source>
        <dbReference type="RuleBase" id="RU362030"/>
    </source>
</evidence>
<accession>A0A9X2SJM5</accession>
<gene>
    <name evidence="8" type="ORF">M8542_06555</name>
</gene>
<evidence type="ECO:0000256" key="4">
    <source>
        <dbReference type="ARBA" id="ARBA00022679"/>
    </source>
</evidence>
<proteinExistence type="inferred from homology"/>
<dbReference type="NCBIfam" id="TIGR00027">
    <property type="entry name" value="mthyl_TIGR00027"/>
    <property type="match status" value="1"/>
</dbReference>
<comment type="similarity">
    <text evidence="2 6">Belongs to the UPF0677 family.</text>
</comment>
<keyword evidence="9" id="KW-1185">Reference proteome</keyword>
<dbReference type="PANTHER" id="PTHR43619">
    <property type="entry name" value="S-ADENOSYL-L-METHIONINE-DEPENDENT METHYLTRANSFERASE YKTD-RELATED"/>
    <property type="match status" value="1"/>
</dbReference>
<dbReference type="Pfam" id="PF04072">
    <property type="entry name" value="LCM"/>
    <property type="match status" value="1"/>
</dbReference>
<evidence type="ECO:0000256" key="1">
    <source>
        <dbReference type="ARBA" id="ARBA00003907"/>
    </source>
</evidence>
<evidence type="ECO:0000313" key="8">
    <source>
        <dbReference type="EMBL" id="MCR6482470.1"/>
    </source>
</evidence>
<organism evidence="8 9">
    <name type="scientific">Amycolatopsis iheyensis</name>
    <dbReference type="NCBI Taxonomy" id="2945988"/>
    <lineage>
        <taxon>Bacteria</taxon>
        <taxon>Bacillati</taxon>
        <taxon>Actinomycetota</taxon>
        <taxon>Actinomycetes</taxon>
        <taxon>Pseudonocardiales</taxon>
        <taxon>Pseudonocardiaceae</taxon>
        <taxon>Amycolatopsis</taxon>
    </lineage>
</organism>
<feature type="region of interest" description="Disordered" evidence="7">
    <location>
        <begin position="1"/>
        <end position="33"/>
    </location>
</feature>
<evidence type="ECO:0000256" key="3">
    <source>
        <dbReference type="ARBA" id="ARBA00022603"/>
    </source>
</evidence>
<evidence type="ECO:0000256" key="5">
    <source>
        <dbReference type="ARBA" id="ARBA00022691"/>
    </source>
</evidence>
<dbReference type="PANTHER" id="PTHR43619:SF2">
    <property type="entry name" value="S-ADENOSYL-L-METHIONINE-DEPENDENT METHYLTRANSFERASES SUPERFAMILY PROTEIN"/>
    <property type="match status" value="1"/>
</dbReference>
<feature type="compositionally biased region" description="Polar residues" evidence="7">
    <location>
        <begin position="1"/>
        <end position="22"/>
    </location>
</feature>
<dbReference type="EMBL" id="JAMXQV010000002">
    <property type="protein sequence ID" value="MCR6482470.1"/>
    <property type="molecule type" value="Genomic_DNA"/>
</dbReference>
<dbReference type="SUPFAM" id="SSF53335">
    <property type="entry name" value="S-adenosyl-L-methionine-dependent methyltransferases"/>
    <property type="match status" value="1"/>
</dbReference>
<dbReference type="InterPro" id="IPR007213">
    <property type="entry name" value="Ppm1/Ppm2/Tcmp"/>
</dbReference>
<dbReference type="AlphaFoldDB" id="A0A9X2SJM5"/>
<dbReference type="InterPro" id="IPR011610">
    <property type="entry name" value="SAM_mthyl_Trfase_ML2640-like"/>
</dbReference>
<evidence type="ECO:0000256" key="2">
    <source>
        <dbReference type="ARBA" id="ARBA00008138"/>
    </source>
</evidence>
<sequence length="314" mass="33488">MGTTGSSTRPSTEPDTGPTTDFSDAAPRASRPASGTAFTAAAARAAHLLVDTEPVIFSDPLAATLLGDRAEELLAYHRLHGTHPVLAGARAQAVCRARFTEDRLHRANSGIDQYVILGAGLDSFAYRSTSTRFRVFEVDQPATQAVKRELLDTAGITTPASVTFVPVDFEADRLREQLVQSGLDPFRPVFVAWLGVTVYLTRKAILATLTDLGGFAPGSEIVTDHLLPAELRDAAGNSYAEAVAAMAAEQGEPWHTFLSPTAMATLLTDAGFEVVEQAGQRDSVAPELWRRADALRPSALSALVHARIPARPGM</sequence>
<evidence type="ECO:0000313" key="9">
    <source>
        <dbReference type="Proteomes" id="UP001144096"/>
    </source>
</evidence>
<dbReference type="GO" id="GO:0032259">
    <property type="term" value="P:methylation"/>
    <property type="evidence" value="ECO:0007669"/>
    <property type="project" value="UniProtKB-KW"/>
</dbReference>
<dbReference type="InterPro" id="IPR029063">
    <property type="entry name" value="SAM-dependent_MTases_sf"/>
</dbReference>
<dbReference type="GO" id="GO:0008168">
    <property type="term" value="F:methyltransferase activity"/>
    <property type="evidence" value="ECO:0007669"/>
    <property type="project" value="UniProtKB-UniRule"/>
</dbReference>
<comment type="caution">
    <text evidence="8">The sequence shown here is derived from an EMBL/GenBank/DDBJ whole genome shotgun (WGS) entry which is preliminary data.</text>
</comment>
<keyword evidence="5 6" id="KW-0949">S-adenosyl-L-methionine</keyword>
<evidence type="ECO:0000256" key="7">
    <source>
        <dbReference type="SAM" id="MobiDB-lite"/>
    </source>
</evidence>
<dbReference type="Proteomes" id="UP001144096">
    <property type="component" value="Unassembled WGS sequence"/>
</dbReference>
<keyword evidence="4" id="KW-0808">Transferase</keyword>
<protein>
    <recommendedName>
        <fullName evidence="6">S-adenosyl-L-methionine-dependent methyltransferase</fullName>
        <ecNumber evidence="6">2.1.1.-</ecNumber>
    </recommendedName>
</protein>
<name>A0A9X2SJM5_9PSEU</name>
<comment type="function">
    <text evidence="1 6">Exhibits S-adenosyl-L-methionine-dependent methyltransferase activity.</text>
</comment>